<evidence type="ECO:0000313" key="2">
    <source>
        <dbReference type="EMBL" id="QJR36116.1"/>
    </source>
</evidence>
<keyword evidence="3" id="KW-1185">Reference proteome</keyword>
<dbReference type="EMBL" id="CP053085">
    <property type="protein sequence ID" value="QJR36116.1"/>
    <property type="molecule type" value="Genomic_DNA"/>
</dbReference>
<sequence>MRWPSLTVFLRSLVAGFAACPTVLGAQTLTGAANRAEDGTPVAGAIIVVRALDSDSVLANAVTGARGQFSVVVGRTQIRVQALRIGQRPFDFGPVQLVTPPVPIALVLPNEPIPLASMRTTASRPCEIGPEAGADIVTLLEESRKTLLASQLSPTEGRARAQVRLFRELRSINGERLTLLEESQRAGETAQPFRSLSADSLARVGYVTGERDGVVYRAPDAEVLLSDSFLARHCYRAVAGTGANAAWVGLAFEPSQHVDNFVDVRGTLWLDRSTGALRQIHFVYDTLPRALRRADLGGTIEFTHLDDGLVFISRWEIRMPRVAIERGADLSGTRIGQQSRRLRLTGVQASGGEVVQMRQGDDLLFVGSSRAVDAEATSLAAAVAASGMTMESDTIATASTCTDVSGGEPTALVYGTVLRGDQRRVADAVVRAEWKQEFRQTGAFGWTWKTRQQSAFTASDGFFELCGIPRDRPVTIRAHVGDRRTRPLGVRVPALDGRLRVDLRFTTSAEATTPRGALRIAVRDADNHPIPFATITLNGGAIRVTNADGDLIVPNAPDSLAVSVRRIGFVAFDGKLAKPDSATAPPQTIVLLPIAERLATVSVNARGPSPLETRGFYDRVLRAQRGAFVAEFLTPEVLDARNVGRLSDMLVGRRYVAISRNPAGVRYAVGRAGCPMLVLLDGQVMQPEPGRGVAIDQIASATTIAAIEIYASTANAPAELVPLTGPNANGQGSCGIVALWTGGR</sequence>
<dbReference type="Proteomes" id="UP000500938">
    <property type="component" value="Chromosome"/>
</dbReference>
<keyword evidence="1" id="KW-0732">Signal</keyword>
<name>A0A6M4IRR5_9BACT</name>
<proteinExistence type="predicted"/>
<feature type="chain" id="PRO_5026838343" description="TonB-dependent receptor plug domain-containing protein" evidence="1">
    <location>
        <begin position="27"/>
        <end position="744"/>
    </location>
</feature>
<dbReference type="KEGG" id="ggr:HKW67_11670"/>
<feature type="signal peptide" evidence="1">
    <location>
        <begin position="1"/>
        <end position="26"/>
    </location>
</feature>
<evidence type="ECO:0008006" key="4">
    <source>
        <dbReference type="Google" id="ProtNLM"/>
    </source>
</evidence>
<organism evidence="2 3">
    <name type="scientific">Gemmatimonas groenlandica</name>
    <dbReference type="NCBI Taxonomy" id="2732249"/>
    <lineage>
        <taxon>Bacteria</taxon>
        <taxon>Pseudomonadati</taxon>
        <taxon>Gemmatimonadota</taxon>
        <taxon>Gemmatimonadia</taxon>
        <taxon>Gemmatimonadales</taxon>
        <taxon>Gemmatimonadaceae</taxon>
        <taxon>Gemmatimonas</taxon>
    </lineage>
</organism>
<evidence type="ECO:0000256" key="1">
    <source>
        <dbReference type="SAM" id="SignalP"/>
    </source>
</evidence>
<accession>A0A6M4IRR5</accession>
<protein>
    <recommendedName>
        <fullName evidence="4">TonB-dependent receptor plug domain-containing protein</fullName>
    </recommendedName>
</protein>
<dbReference type="InterPro" id="IPR008969">
    <property type="entry name" value="CarboxyPept-like_regulatory"/>
</dbReference>
<dbReference type="SUPFAM" id="SSF49464">
    <property type="entry name" value="Carboxypeptidase regulatory domain-like"/>
    <property type="match status" value="1"/>
</dbReference>
<dbReference type="AlphaFoldDB" id="A0A6M4IRR5"/>
<dbReference type="RefSeq" id="WP_171225549.1">
    <property type="nucleotide sequence ID" value="NZ_CP053085.1"/>
</dbReference>
<reference evidence="2 3" key="1">
    <citation type="submission" date="2020-05" db="EMBL/GenBank/DDBJ databases">
        <title>Complete genome sequence of Gemmatimonas greenlandica TET16.</title>
        <authorList>
            <person name="Zeng Y."/>
        </authorList>
    </citation>
    <scope>NUCLEOTIDE SEQUENCE [LARGE SCALE GENOMIC DNA]</scope>
    <source>
        <strain evidence="2 3">TET16</strain>
    </source>
</reference>
<evidence type="ECO:0000313" key="3">
    <source>
        <dbReference type="Proteomes" id="UP000500938"/>
    </source>
</evidence>
<gene>
    <name evidence="2" type="ORF">HKW67_11670</name>
</gene>